<dbReference type="Pfam" id="PF01753">
    <property type="entry name" value="zf-MYND"/>
    <property type="match status" value="1"/>
</dbReference>
<gene>
    <name evidence="6" type="ORF">Esi_0005_0135</name>
</gene>
<dbReference type="PROSITE" id="PS50865">
    <property type="entry name" value="ZF_MYND_2"/>
    <property type="match status" value="1"/>
</dbReference>
<evidence type="ECO:0000256" key="1">
    <source>
        <dbReference type="ARBA" id="ARBA00022723"/>
    </source>
</evidence>
<proteinExistence type="predicted"/>
<evidence type="ECO:0000256" key="3">
    <source>
        <dbReference type="ARBA" id="ARBA00022833"/>
    </source>
</evidence>
<evidence type="ECO:0000259" key="5">
    <source>
        <dbReference type="PROSITE" id="PS50865"/>
    </source>
</evidence>
<protein>
    <recommendedName>
        <fullName evidence="5">MYND-type domain-containing protein</fullName>
    </recommendedName>
</protein>
<organism evidence="6 7">
    <name type="scientific">Ectocarpus siliculosus</name>
    <name type="common">Brown alga</name>
    <name type="synonym">Conferva siliculosa</name>
    <dbReference type="NCBI Taxonomy" id="2880"/>
    <lineage>
        <taxon>Eukaryota</taxon>
        <taxon>Sar</taxon>
        <taxon>Stramenopiles</taxon>
        <taxon>Ochrophyta</taxon>
        <taxon>PX clade</taxon>
        <taxon>Phaeophyceae</taxon>
        <taxon>Ectocarpales</taxon>
        <taxon>Ectocarpaceae</taxon>
        <taxon>Ectocarpus</taxon>
    </lineage>
</organism>
<sequence>MDQRALWVWVNEILLDSSNEALVLDCCVMLVDRFGGAASTQLGAAIELDEIHGGAGVLFAKSYHGELGLWTTLLPVAVERARQTYAHAADCTHVGAEPPLSLCGCGKAKDLPLPFVERMKKSVNAVGARLPLHSLFYRAALSPLYLPLEKHPMMLNEKKAPKAPHTSSCAKCGKAGNFLRCARCRRVVYCSKKCQREDWKTHKSGCG</sequence>
<dbReference type="Proteomes" id="UP000002630">
    <property type="component" value="Unassembled WGS sequence"/>
</dbReference>
<dbReference type="GO" id="GO:0008270">
    <property type="term" value="F:zinc ion binding"/>
    <property type="evidence" value="ECO:0007669"/>
    <property type="project" value="UniProtKB-KW"/>
</dbReference>
<dbReference type="PANTHER" id="PTHR10237">
    <property type="entry name" value="DEFORMED EPIDERMAL AUTOREGULATORY FACTOR 1 HOMOLOG SUPPRESSIN"/>
    <property type="match status" value="1"/>
</dbReference>
<evidence type="ECO:0000256" key="4">
    <source>
        <dbReference type="PROSITE-ProRule" id="PRU00134"/>
    </source>
</evidence>
<dbReference type="STRING" id="2880.D8LNQ7"/>
<keyword evidence="1" id="KW-0479">Metal-binding</keyword>
<dbReference type="EMBL" id="FN649760">
    <property type="protein sequence ID" value="CBN78267.1"/>
    <property type="molecule type" value="Genomic_DNA"/>
</dbReference>
<keyword evidence="7" id="KW-1185">Reference proteome</keyword>
<dbReference type="InParanoid" id="D8LNQ7"/>
<evidence type="ECO:0000313" key="6">
    <source>
        <dbReference type="EMBL" id="CBN78267.1"/>
    </source>
</evidence>
<dbReference type="InterPro" id="IPR002893">
    <property type="entry name" value="Znf_MYND"/>
</dbReference>
<feature type="domain" description="MYND-type" evidence="5">
    <location>
        <begin position="169"/>
        <end position="206"/>
    </location>
</feature>
<dbReference type="GO" id="GO:0000981">
    <property type="term" value="F:DNA-binding transcription factor activity, RNA polymerase II-specific"/>
    <property type="evidence" value="ECO:0007669"/>
    <property type="project" value="TreeGrafter"/>
</dbReference>
<accession>D8LNQ7</accession>
<evidence type="ECO:0000313" key="7">
    <source>
        <dbReference type="Proteomes" id="UP000002630"/>
    </source>
</evidence>
<keyword evidence="2 4" id="KW-0863">Zinc-finger</keyword>
<evidence type="ECO:0000256" key="2">
    <source>
        <dbReference type="ARBA" id="ARBA00022771"/>
    </source>
</evidence>
<dbReference type="SUPFAM" id="SSF144232">
    <property type="entry name" value="HIT/MYND zinc finger-like"/>
    <property type="match status" value="1"/>
</dbReference>
<dbReference type="AlphaFoldDB" id="D8LNQ7"/>
<name>D8LNQ7_ECTSI</name>
<dbReference type="Gene3D" id="6.10.140.2220">
    <property type="match status" value="1"/>
</dbReference>
<dbReference type="PANTHER" id="PTHR10237:SF14">
    <property type="entry name" value="MYND-TYPE DOMAIN-CONTAINING PROTEIN"/>
    <property type="match status" value="1"/>
</dbReference>
<dbReference type="GO" id="GO:0005634">
    <property type="term" value="C:nucleus"/>
    <property type="evidence" value="ECO:0007669"/>
    <property type="project" value="TreeGrafter"/>
</dbReference>
<keyword evidence="3" id="KW-0862">Zinc</keyword>
<reference evidence="6 7" key="1">
    <citation type="journal article" date="2010" name="Nature">
        <title>The Ectocarpus genome and the independent evolution of multicellularity in brown algae.</title>
        <authorList>
            <person name="Cock J.M."/>
            <person name="Sterck L."/>
            <person name="Rouze P."/>
            <person name="Scornet D."/>
            <person name="Allen A.E."/>
            <person name="Amoutzias G."/>
            <person name="Anthouard V."/>
            <person name="Artiguenave F."/>
            <person name="Aury J.M."/>
            <person name="Badger J.H."/>
            <person name="Beszteri B."/>
            <person name="Billiau K."/>
            <person name="Bonnet E."/>
            <person name="Bothwell J.H."/>
            <person name="Bowler C."/>
            <person name="Boyen C."/>
            <person name="Brownlee C."/>
            <person name="Carrano C.J."/>
            <person name="Charrier B."/>
            <person name="Cho G.Y."/>
            <person name="Coelho S.M."/>
            <person name="Collen J."/>
            <person name="Corre E."/>
            <person name="Da Silva C."/>
            <person name="Delage L."/>
            <person name="Delaroque N."/>
            <person name="Dittami S.M."/>
            <person name="Doulbeau S."/>
            <person name="Elias M."/>
            <person name="Farnham G."/>
            <person name="Gachon C.M."/>
            <person name="Gschloessl B."/>
            <person name="Heesch S."/>
            <person name="Jabbari K."/>
            <person name="Jubin C."/>
            <person name="Kawai H."/>
            <person name="Kimura K."/>
            <person name="Kloareg B."/>
            <person name="Kupper F.C."/>
            <person name="Lang D."/>
            <person name="Le Bail A."/>
            <person name="Leblanc C."/>
            <person name="Lerouge P."/>
            <person name="Lohr M."/>
            <person name="Lopez P.J."/>
            <person name="Martens C."/>
            <person name="Maumus F."/>
            <person name="Michel G."/>
            <person name="Miranda-Saavedra D."/>
            <person name="Morales J."/>
            <person name="Moreau H."/>
            <person name="Motomura T."/>
            <person name="Nagasato C."/>
            <person name="Napoli C.A."/>
            <person name="Nelson D.R."/>
            <person name="Nyvall-Collen P."/>
            <person name="Peters A.F."/>
            <person name="Pommier C."/>
            <person name="Potin P."/>
            <person name="Poulain J."/>
            <person name="Quesneville H."/>
            <person name="Read B."/>
            <person name="Rensing S.A."/>
            <person name="Ritter A."/>
            <person name="Rousvoal S."/>
            <person name="Samanta M."/>
            <person name="Samson G."/>
            <person name="Schroeder D.C."/>
            <person name="Segurens B."/>
            <person name="Strittmatter M."/>
            <person name="Tonon T."/>
            <person name="Tregear J.W."/>
            <person name="Valentin K."/>
            <person name="von Dassow P."/>
            <person name="Yamagishi T."/>
            <person name="Van de Peer Y."/>
            <person name="Wincker P."/>
        </authorList>
    </citation>
    <scope>NUCLEOTIDE SEQUENCE [LARGE SCALE GENOMIC DNA]</scope>
    <source>
        <strain evidence="7">Ec32 / CCAP1310/4</strain>
    </source>
</reference>
<dbReference type="InterPro" id="IPR024119">
    <property type="entry name" value="TF_DEAF-1"/>
</dbReference>
<dbReference type="OrthoDB" id="496827at2759"/>